<dbReference type="EMBL" id="MWBQ01000150">
    <property type="protein sequence ID" value="OQA55586.1"/>
    <property type="molecule type" value="Genomic_DNA"/>
</dbReference>
<reference evidence="1" key="1">
    <citation type="submission" date="2017-02" db="EMBL/GenBank/DDBJ databases">
        <title>Delving into the versatile metabolic prowess of the omnipresent phylum Bacteroidetes.</title>
        <authorList>
            <person name="Nobu M.K."/>
            <person name="Mei R."/>
            <person name="Narihiro T."/>
            <person name="Kuroda K."/>
            <person name="Liu W.-T."/>
        </authorList>
    </citation>
    <scope>NUCLEOTIDE SEQUENCE</scope>
    <source>
        <strain evidence="1">ADurb.Bin276</strain>
    </source>
</reference>
<organism evidence="1">
    <name type="scientific">Candidatus Atribacter allofermentans</name>
    <dbReference type="NCBI Taxonomy" id="1852833"/>
    <lineage>
        <taxon>Bacteria</taxon>
        <taxon>Pseudomonadati</taxon>
        <taxon>Atribacterota</taxon>
        <taxon>Atribacteria</taxon>
        <taxon>Atribacterales</taxon>
        <taxon>Atribacteraceae</taxon>
        <taxon>Atribacter</taxon>
    </lineage>
</organism>
<name>A0A1V5SM10_9BACT</name>
<protein>
    <submittedName>
        <fullName evidence="1">Uncharacterized protein</fullName>
    </submittedName>
</protein>
<evidence type="ECO:0000313" key="1">
    <source>
        <dbReference type="EMBL" id="OQA55586.1"/>
    </source>
</evidence>
<dbReference type="AlphaFoldDB" id="A0A1V5SM10"/>
<comment type="caution">
    <text evidence="1">The sequence shown here is derived from an EMBL/GenBank/DDBJ whole genome shotgun (WGS) entry which is preliminary data.</text>
</comment>
<dbReference type="Proteomes" id="UP000485569">
    <property type="component" value="Unassembled WGS sequence"/>
</dbReference>
<proteinExistence type="predicted"/>
<sequence>MNKKSFQNRIAFGVWLNDFRSTPILDDAWPSVLIDQQTINDFQKTMEFLKRAGYTDIDLFGLLTNRDWPMDIESVLTPERKSQVDRLIHIIHSNGLQLIYGLGVYSWGFDTIIQNDPEVRGTNPLALCGSQVKSQELMEKVIDFIGKNFIVDGYHLEAADQGRCRCEKCIQEGDVDYYNRINRLTAAYIRNRWPEKKLLVNTSGYLPWGDWMNEKERGSVLDLGKNIDIFIDGGNHGQFIHENDRAVFIDRLPCDYGTSGGFWIYPPQRFDRNRWFLPYILRSTTHLRNLYRDGSRSCELYLGPLINPSTEMNLFCLGRFLQDVDQNPLDIIEEGVEEIYHIKDPTQKSNFVELFHNAESAFFNNWSPHRLTNVPDFYSDGIDSLFQWSKLYRDRAMPGELFLDSLTGQYPPFPVYLTVHLDKERRESYRRELTDLLPLVKSLLKVNDGNHHKIETIHLCIQNTIQDIEMVQNIQELNQ</sequence>
<gene>
    <name evidence="1" type="ORF">BWY41_01620</name>
</gene>
<accession>A0A1V5SM10</accession>